<evidence type="ECO:0000256" key="7">
    <source>
        <dbReference type="ARBA" id="ARBA00068441"/>
    </source>
</evidence>
<accession>A0A1R4JPE3</accession>
<dbReference type="InterPro" id="IPR046363">
    <property type="entry name" value="MS_N_TIM-barrel_dom"/>
</dbReference>
<dbReference type="InterPro" id="IPR011076">
    <property type="entry name" value="Malate_synth_sf"/>
</dbReference>
<feature type="active site" description="Proton acceptor" evidence="8">
    <location>
        <position position="176"/>
    </location>
</feature>
<dbReference type="InterPro" id="IPR001465">
    <property type="entry name" value="Malate_synthase_TIM"/>
</dbReference>
<dbReference type="FunFam" id="1.20.1220.12:FF:000001">
    <property type="entry name" value="Malate synthase"/>
    <property type="match status" value="1"/>
</dbReference>
<dbReference type="InterPro" id="IPR006252">
    <property type="entry name" value="Malate_synthA"/>
</dbReference>
<evidence type="ECO:0000259" key="10">
    <source>
        <dbReference type="Pfam" id="PF01274"/>
    </source>
</evidence>
<keyword evidence="13" id="KW-0012">Acyltransferase</keyword>
<feature type="domain" description="Malate synthase N-terminal" evidence="11">
    <location>
        <begin position="15"/>
        <end position="75"/>
    </location>
</feature>
<dbReference type="GO" id="GO:0005737">
    <property type="term" value="C:cytoplasm"/>
    <property type="evidence" value="ECO:0007669"/>
    <property type="project" value="TreeGrafter"/>
</dbReference>
<dbReference type="InterPro" id="IPR019830">
    <property type="entry name" value="Malate_synthase_CS"/>
</dbReference>
<dbReference type="GO" id="GO:0006097">
    <property type="term" value="P:glyoxylate cycle"/>
    <property type="evidence" value="ECO:0007669"/>
    <property type="project" value="UniProtKB-UniPathway"/>
</dbReference>
<comment type="catalytic activity">
    <reaction evidence="6 9">
        <text>glyoxylate + acetyl-CoA + H2O = (S)-malate + CoA + H(+)</text>
        <dbReference type="Rhea" id="RHEA:18181"/>
        <dbReference type="ChEBI" id="CHEBI:15377"/>
        <dbReference type="ChEBI" id="CHEBI:15378"/>
        <dbReference type="ChEBI" id="CHEBI:15589"/>
        <dbReference type="ChEBI" id="CHEBI:36655"/>
        <dbReference type="ChEBI" id="CHEBI:57287"/>
        <dbReference type="ChEBI" id="CHEBI:57288"/>
        <dbReference type="EC" id="2.3.3.9"/>
    </reaction>
</comment>
<evidence type="ECO:0000256" key="2">
    <source>
        <dbReference type="ARBA" id="ARBA00012636"/>
    </source>
</evidence>
<evidence type="ECO:0000256" key="5">
    <source>
        <dbReference type="ARBA" id="ARBA00022679"/>
    </source>
</evidence>
<evidence type="ECO:0000256" key="3">
    <source>
        <dbReference type="ARBA" id="ARBA00022435"/>
    </source>
</evidence>
<evidence type="ECO:0000313" key="14">
    <source>
        <dbReference type="Proteomes" id="UP000196230"/>
    </source>
</evidence>
<dbReference type="UniPathway" id="UPA00703">
    <property type="reaction ID" value="UER00720"/>
</dbReference>
<dbReference type="EC" id="2.3.3.9" evidence="2 9"/>
<evidence type="ECO:0000259" key="11">
    <source>
        <dbReference type="Pfam" id="PF20656"/>
    </source>
</evidence>
<dbReference type="InterPro" id="IPR044856">
    <property type="entry name" value="Malate_synth_C_sf"/>
</dbReference>
<dbReference type="Gene3D" id="1.20.1220.12">
    <property type="entry name" value="Malate synthase, domain III"/>
    <property type="match status" value="1"/>
</dbReference>
<dbReference type="PANTHER" id="PTHR42902:SF1">
    <property type="entry name" value="MALATE SYNTHASE 1-RELATED"/>
    <property type="match status" value="1"/>
</dbReference>
<evidence type="ECO:0000256" key="1">
    <source>
        <dbReference type="ARBA" id="ARBA00006394"/>
    </source>
</evidence>
<evidence type="ECO:0000256" key="6">
    <source>
        <dbReference type="ARBA" id="ARBA00047918"/>
    </source>
</evidence>
<dbReference type="InterPro" id="IPR048356">
    <property type="entry name" value="MS_N"/>
</dbReference>
<dbReference type="GO" id="GO:0004474">
    <property type="term" value="F:malate synthase activity"/>
    <property type="evidence" value="ECO:0007669"/>
    <property type="project" value="UniProtKB-EC"/>
</dbReference>
<dbReference type="Pfam" id="PF20656">
    <property type="entry name" value="MS_N"/>
    <property type="match status" value="1"/>
</dbReference>
<dbReference type="Proteomes" id="UP000196230">
    <property type="component" value="Unassembled WGS sequence"/>
</dbReference>
<dbReference type="PANTHER" id="PTHR42902">
    <property type="entry name" value="MALATE SYNTHASE"/>
    <property type="match status" value="1"/>
</dbReference>
<evidence type="ECO:0000259" key="12">
    <source>
        <dbReference type="Pfam" id="PF20659"/>
    </source>
</evidence>
<dbReference type="InterPro" id="IPR048355">
    <property type="entry name" value="MS_C"/>
</dbReference>
<comment type="pathway">
    <text evidence="9">Carbohydrate metabolism; glyoxylate cycle; (S)-malate from isocitrate: step 2/2.</text>
</comment>
<dbReference type="Pfam" id="PF01274">
    <property type="entry name" value="MS_TIM-barrel"/>
    <property type="match status" value="1"/>
</dbReference>
<dbReference type="PIRSF" id="PIRSF001363">
    <property type="entry name" value="Malate_synth"/>
    <property type="match status" value="1"/>
</dbReference>
<feature type="domain" description="Malate synthase C-terminal" evidence="12">
    <location>
        <begin position="427"/>
        <end position="543"/>
    </location>
</feature>
<feature type="active site" description="Proton donor" evidence="8">
    <location>
        <position position="461"/>
    </location>
</feature>
<dbReference type="GO" id="GO:0006099">
    <property type="term" value="P:tricarboxylic acid cycle"/>
    <property type="evidence" value="ECO:0007669"/>
    <property type="project" value="UniProtKB-KW"/>
</dbReference>
<keyword evidence="4 9" id="KW-0816">Tricarboxylic acid cycle</keyword>
<dbReference type="Pfam" id="PF20659">
    <property type="entry name" value="MS_C"/>
    <property type="match status" value="1"/>
</dbReference>
<dbReference type="PROSITE" id="PS00510">
    <property type="entry name" value="MALATE_SYNTHASE"/>
    <property type="match status" value="1"/>
</dbReference>
<comment type="similarity">
    <text evidence="1 9">Belongs to the malate synthase family.</text>
</comment>
<dbReference type="SUPFAM" id="SSF51645">
    <property type="entry name" value="Malate synthase G"/>
    <property type="match status" value="1"/>
</dbReference>
<dbReference type="EMBL" id="FUKP01000065">
    <property type="protein sequence ID" value="SJN33868.1"/>
    <property type="molecule type" value="Genomic_DNA"/>
</dbReference>
<name>A0A1R4JPE3_9MICC</name>
<evidence type="ECO:0000256" key="4">
    <source>
        <dbReference type="ARBA" id="ARBA00022532"/>
    </source>
</evidence>
<dbReference type="FunFam" id="3.20.20.360:FF:000001">
    <property type="entry name" value="Malate synthase"/>
    <property type="match status" value="1"/>
</dbReference>
<reference evidence="13 14" key="1">
    <citation type="submission" date="2017-02" db="EMBL/GenBank/DDBJ databases">
        <authorList>
            <person name="Peterson S.W."/>
        </authorList>
    </citation>
    <scope>NUCLEOTIDE SEQUENCE [LARGE SCALE GENOMIC DNA]</scope>
    <source>
        <strain evidence="13 14">2B3F</strain>
    </source>
</reference>
<dbReference type="AlphaFoldDB" id="A0A1R4JPE3"/>
<organism evidence="13 14">
    <name type="scientific">Micrococcus lylae</name>
    <dbReference type="NCBI Taxonomy" id="1273"/>
    <lineage>
        <taxon>Bacteria</taxon>
        <taxon>Bacillati</taxon>
        <taxon>Actinomycetota</taxon>
        <taxon>Actinomycetes</taxon>
        <taxon>Micrococcales</taxon>
        <taxon>Micrococcaceae</taxon>
        <taxon>Micrococcus</taxon>
    </lineage>
</organism>
<evidence type="ECO:0000256" key="8">
    <source>
        <dbReference type="PIRSR" id="PIRSR001363-1"/>
    </source>
</evidence>
<proteinExistence type="inferred from homology"/>
<dbReference type="NCBIfam" id="TIGR01344">
    <property type="entry name" value="malate_syn_A"/>
    <property type="match status" value="1"/>
</dbReference>
<sequence>MMTLQTTHSDTTVNGVRVLGAPVPGQDRVLTRDALEFLATLHRAMEPRRQELMELRTERRRAIAEGEPLDFRPATRTVREDASWRVAPLAPGLRDRRVEITGPVDRKMTINAMNSGAKCWLADFEDSSTPSWENVIAGQVNLHDAIRRTISLTTAEGKEYKLGGVQLVDRPTIIVRPRGLHLMEDRILVDGAPVSGALADFALYFFHNARELLRRGRGPYFYLPKTESHLEARWWNCVFVRAQDLLEIPQGTIRATVLIETITAAFEMDEILYQLRNHAAGLNAGRWDYIFSIIKTFRERGEDFVLPDRSEVTMTQPMMRAYTELLVHTCHRRGASAIGGMAAQIPNRRDPEANAAALDKVRADKTREAEDGFDGSWVAHPDLVPVAMEVFDDVLKDAQNQIRSRKRDDVVPDAAALVDVKATTGSITEQGLRMNIEVGIRYVESWLRGNGAAAIHNLMEDAATAEISRSQIWQWIHAGSSARLADGGERTVTREWVEQLTEEEFGRIERSEGDRFDDAREIFTEVALAEEFPDFLTLPAYERFLSAAARRRAGSFADAA</sequence>
<gene>
    <name evidence="13" type="ORF">FM125_09785</name>
</gene>
<feature type="domain" description="Malate synthase TIM barrel" evidence="10">
    <location>
        <begin position="172"/>
        <end position="419"/>
    </location>
</feature>
<keyword evidence="3 9" id="KW-0329">Glyoxylate bypass</keyword>
<evidence type="ECO:0000313" key="13">
    <source>
        <dbReference type="EMBL" id="SJN33868.1"/>
    </source>
</evidence>
<evidence type="ECO:0000256" key="9">
    <source>
        <dbReference type="RuleBase" id="RU000555"/>
    </source>
</evidence>
<protein>
    <recommendedName>
        <fullName evidence="7 9">Malate synthase</fullName>
        <ecNumber evidence="2 9">2.3.3.9</ecNumber>
    </recommendedName>
</protein>
<dbReference type="Gene3D" id="3.20.20.360">
    <property type="entry name" value="Malate synthase, domain 3"/>
    <property type="match status" value="1"/>
</dbReference>
<dbReference type="CDD" id="cd00727">
    <property type="entry name" value="malate_synt_A"/>
    <property type="match status" value="1"/>
</dbReference>
<keyword evidence="5 9" id="KW-0808">Transferase</keyword>